<feature type="transmembrane region" description="Helical" evidence="1">
    <location>
        <begin position="178"/>
        <end position="196"/>
    </location>
</feature>
<evidence type="ECO:0000259" key="2">
    <source>
        <dbReference type="Pfam" id="PF00487"/>
    </source>
</evidence>
<dbReference type="GO" id="GO:0016717">
    <property type="term" value="F:oxidoreductase activity, acting on paired donors, with oxidation of a pair of donors resulting in the reduction of molecular oxygen to two molecules of water"/>
    <property type="evidence" value="ECO:0007669"/>
    <property type="project" value="TreeGrafter"/>
</dbReference>
<evidence type="ECO:0000313" key="4">
    <source>
        <dbReference type="Proteomes" id="UP000305681"/>
    </source>
</evidence>
<dbReference type="CDD" id="cd03506">
    <property type="entry name" value="Delta6-FADS-like"/>
    <property type="match status" value="1"/>
</dbReference>
<organism evidence="3 4">
    <name type="scientific">Janthinobacterium lividum</name>
    <dbReference type="NCBI Taxonomy" id="29581"/>
    <lineage>
        <taxon>Bacteria</taxon>
        <taxon>Pseudomonadati</taxon>
        <taxon>Pseudomonadota</taxon>
        <taxon>Betaproteobacteria</taxon>
        <taxon>Burkholderiales</taxon>
        <taxon>Oxalobacteraceae</taxon>
        <taxon>Janthinobacterium</taxon>
    </lineage>
</organism>
<dbReference type="Proteomes" id="UP000305681">
    <property type="component" value="Unassembled WGS sequence"/>
</dbReference>
<protein>
    <submittedName>
        <fullName evidence="3">Acyl-CoA desaturase</fullName>
    </submittedName>
</protein>
<dbReference type="EMBL" id="VDGE01000005">
    <property type="protein sequence ID" value="TNC76317.1"/>
    <property type="molecule type" value="Genomic_DNA"/>
</dbReference>
<gene>
    <name evidence="3" type="ORF">FHI69_15405</name>
</gene>
<evidence type="ECO:0000256" key="1">
    <source>
        <dbReference type="SAM" id="Phobius"/>
    </source>
</evidence>
<reference evidence="3 4" key="1">
    <citation type="submission" date="2019-06" db="EMBL/GenBank/DDBJ databases">
        <title>Genome sequence of Janthinobacterium lividum UCD_MED1.</title>
        <authorList>
            <person name="De Leon M.E."/>
            <person name="Jospin G."/>
        </authorList>
    </citation>
    <scope>NUCLEOTIDE SEQUENCE [LARGE SCALE GENOMIC DNA]</scope>
    <source>
        <strain evidence="3 4">UCD_MED1</strain>
    </source>
</reference>
<comment type="caution">
    <text evidence="3">The sequence shown here is derived from an EMBL/GenBank/DDBJ whole genome shotgun (WGS) entry which is preliminary data.</text>
</comment>
<feature type="transmembrane region" description="Helical" evidence="1">
    <location>
        <begin position="248"/>
        <end position="271"/>
    </location>
</feature>
<dbReference type="PANTHER" id="PTHR19353:SF19">
    <property type="entry name" value="DELTA(5) FATTY ACID DESATURASE C-RELATED"/>
    <property type="match status" value="1"/>
</dbReference>
<evidence type="ECO:0000313" key="3">
    <source>
        <dbReference type="EMBL" id="TNC76317.1"/>
    </source>
</evidence>
<sequence length="382" mass="43423">MVACRSGDARVTQPVPSLPPLRFQPARDSAFRRELRARADAYLADEGTHRFGDARLHAKTVFLAALAVGLYALALNAGSTWPFVASYVACLVAAMALAMNTLHDAAHSAIFRRGFLNRVLIRLVGLPVGVDTDFWTIRHVHFHHTYANVEGYDLDTEPNPFLRQTPFQRWSPQYRYQYLYWPVVAALSLPYLNWYGDWLDRFGKTPVAAHSRLQGWRGWLSFLGWKLGHVALVLALPMWVLQQHGIGWGVVLGAYFLGQMIASCALVALILGTHWAEVEFFQPGADGTLPHDWYQHTFYTACDWTPKPRALRWLGYWLGGLNLHLTHHLFPTWNHRHYPALARILAELAPRHGLVYRELGYGQLHASQQQFLRAMGQPPTRT</sequence>
<keyword evidence="1" id="KW-0472">Membrane</keyword>
<name>A0A5C4NUE2_9BURK</name>
<dbReference type="AlphaFoldDB" id="A0A5C4NUE2"/>
<dbReference type="InterPro" id="IPR005804">
    <property type="entry name" value="FA_desaturase_dom"/>
</dbReference>
<feature type="transmembrane region" description="Helical" evidence="1">
    <location>
        <begin position="60"/>
        <end position="78"/>
    </location>
</feature>
<dbReference type="GO" id="GO:0016020">
    <property type="term" value="C:membrane"/>
    <property type="evidence" value="ECO:0007669"/>
    <property type="project" value="TreeGrafter"/>
</dbReference>
<dbReference type="InterPro" id="IPR012171">
    <property type="entry name" value="Fatty_acid_desaturase"/>
</dbReference>
<dbReference type="PANTHER" id="PTHR19353">
    <property type="entry name" value="FATTY ACID DESATURASE 2"/>
    <property type="match status" value="1"/>
</dbReference>
<keyword evidence="1" id="KW-0812">Transmembrane</keyword>
<proteinExistence type="predicted"/>
<dbReference type="Pfam" id="PF00487">
    <property type="entry name" value="FA_desaturase"/>
    <property type="match status" value="1"/>
</dbReference>
<feature type="transmembrane region" description="Helical" evidence="1">
    <location>
        <begin position="84"/>
        <end position="103"/>
    </location>
</feature>
<keyword evidence="1" id="KW-1133">Transmembrane helix</keyword>
<dbReference type="GO" id="GO:0008610">
    <property type="term" value="P:lipid biosynthetic process"/>
    <property type="evidence" value="ECO:0007669"/>
    <property type="project" value="UniProtKB-ARBA"/>
</dbReference>
<feature type="domain" description="Fatty acid desaturase" evidence="2">
    <location>
        <begin position="80"/>
        <end position="359"/>
    </location>
</feature>
<feature type="transmembrane region" description="Helical" evidence="1">
    <location>
        <begin position="216"/>
        <end position="241"/>
    </location>
</feature>
<accession>A0A5C4NUE2</accession>